<dbReference type="InterPro" id="IPR016181">
    <property type="entry name" value="Acyl_CoA_acyltransferase"/>
</dbReference>
<keyword evidence="6" id="KW-1185">Reference proteome</keyword>
<organism evidence="4 6">
    <name type="scientific">Sulfodiicoccus acidiphilus</name>
    <dbReference type="NCBI Taxonomy" id="1670455"/>
    <lineage>
        <taxon>Archaea</taxon>
        <taxon>Thermoproteota</taxon>
        <taxon>Thermoprotei</taxon>
        <taxon>Sulfolobales</taxon>
        <taxon>Sulfolobaceae</taxon>
        <taxon>Sulfodiicoccus</taxon>
    </lineage>
</organism>
<dbReference type="CDD" id="cd04301">
    <property type="entry name" value="NAT_SF"/>
    <property type="match status" value="1"/>
</dbReference>
<reference evidence="6" key="2">
    <citation type="submission" date="2018-04" db="EMBL/GenBank/DDBJ databases">
        <title>Complete genome sequence of Sulfodiicoccus acidiphilus strain HS-1.</title>
        <authorList>
            <person name="Sakai H.D."/>
            <person name="Kurosawa N."/>
        </authorList>
    </citation>
    <scope>NUCLEOTIDE SEQUENCE [LARGE SCALE GENOMIC DNA]</scope>
    <source>
        <strain evidence="6">HS-1</strain>
    </source>
</reference>
<accession>A0A348B570</accession>
<feature type="domain" description="N-acetyltransferase" evidence="3">
    <location>
        <begin position="116"/>
        <end position="245"/>
    </location>
</feature>
<evidence type="ECO:0000313" key="6">
    <source>
        <dbReference type="Proteomes" id="UP000276741"/>
    </source>
</evidence>
<dbReference type="Gene3D" id="3.40.630.30">
    <property type="match status" value="1"/>
</dbReference>
<dbReference type="AlphaFoldDB" id="A0A348B570"/>
<dbReference type="InterPro" id="IPR013653">
    <property type="entry name" value="GCN5-like_dom"/>
</dbReference>
<evidence type="ECO:0000256" key="2">
    <source>
        <dbReference type="ARBA" id="ARBA00023315"/>
    </source>
</evidence>
<dbReference type="KEGG" id="sacd:HS1genome_1711"/>
<reference evidence="4" key="3">
    <citation type="journal article" date="2019" name="BMC Res. Notes">
        <title>Complete genome sequence of the Sulfodiicoccus acidiphilus strain HS-1T, the first crenarchaeon that lacks polB3, isolated from an acidic hot spring in Ohwaku-dani, Hakone, Japan.</title>
        <authorList>
            <person name="Sakai H.D."/>
            <person name="Kurosawa N."/>
        </authorList>
    </citation>
    <scope>NUCLEOTIDE SEQUENCE</scope>
    <source>
        <strain evidence="4">HS-1</strain>
    </source>
</reference>
<dbReference type="InterPro" id="IPR050832">
    <property type="entry name" value="Bact_Acetyltransf"/>
</dbReference>
<evidence type="ECO:0000256" key="1">
    <source>
        <dbReference type="ARBA" id="ARBA00022679"/>
    </source>
</evidence>
<dbReference type="Proteomes" id="UP000616143">
    <property type="component" value="Unassembled WGS sequence"/>
</dbReference>
<protein>
    <recommendedName>
        <fullName evidence="3">N-acetyltransferase domain-containing protein</fullName>
    </recommendedName>
</protein>
<dbReference type="GO" id="GO:0016747">
    <property type="term" value="F:acyltransferase activity, transferring groups other than amino-acyl groups"/>
    <property type="evidence" value="ECO:0007669"/>
    <property type="project" value="InterPro"/>
</dbReference>
<keyword evidence="1" id="KW-0808">Transferase</keyword>
<dbReference type="EMBL" id="AP018553">
    <property type="protein sequence ID" value="BBD73322.1"/>
    <property type="molecule type" value="Genomic_DNA"/>
</dbReference>
<evidence type="ECO:0000259" key="3">
    <source>
        <dbReference type="PROSITE" id="PS51186"/>
    </source>
</evidence>
<proteinExistence type="predicted"/>
<dbReference type="Proteomes" id="UP000276741">
    <property type="component" value="Chromosome"/>
</dbReference>
<evidence type="ECO:0000313" key="4">
    <source>
        <dbReference type="EMBL" id="BBD73322.1"/>
    </source>
</evidence>
<sequence>MYFQRMDALPEDVRELVRSLYRRDPLTYVYLFNDLVDEEEGVASGLTLQGSSILQEYRGMRRRDLLLYGDGVELVSGYFDTLQTFNTSRLDELEHKVGLGRVPFLDMTCRSPRVVGDARRLTPADAPAYFSFIRSVWRRGDNVERTSRYLERRVVYGSFEGKELVSVAEAYVTLPEVWVVGGVFTLPSFRGRGHAKAVTSAVAAHASRNGATTLLHVREDNEPAVRAYEDVGFEVLRRRWWFLRQ</sequence>
<evidence type="ECO:0000313" key="5">
    <source>
        <dbReference type="EMBL" id="GGT89116.1"/>
    </source>
</evidence>
<reference evidence="5" key="1">
    <citation type="journal article" date="2014" name="Int. J. Syst. Evol. Microbiol.">
        <title>Complete genome sequence of Corynebacterium casei LMG S-19264T (=DSM 44701T), isolated from a smear-ripened cheese.</title>
        <authorList>
            <consortium name="US DOE Joint Genome Institute (JGI-PGF)"/>
            <person name="Walter F."/>
            <person name="Albersmeier A."/>
            <person name="Kalinowski J."/>
            <person name="Ruckert C."/>
        </authorList>
    </citation>
    <scope>NUCLEOTIDE SEQUENCE</scope>
    <source>
        <strain evidence="5">JCM 31740</strain>
    </source>
</reference>
<dbReference type="InterPro" id="IPR000182">
    <property type="entry name" value="GNAT_dom"/>
</dbReference>
<dbReference type="SUPFAM" id="SSF55729">
    <property type="entry name" value="Acyl-CoA N-acyltransferases (Nat)"/>
    <property type="match status" value="1"/>
</dbReference>
<dbReference type="EMBL" id="BMQS01000003">
    <property type="protein sequence ID" value="GGT89116.1"/>
    <property type="molecule type" value="Genomic_DNA"/>
</dbReference>
<gene>
    <name evidence="5" type="ORF">GCM10007116_03680</name>
    <name evidence="4" type="ORF">HS1genome_1711</name>
</gene>
<dbReference type="PANTHER" id="PTHR43877">
    <property type="entry name" value="AMINOALKYLPHOSPHONATE N-ACETYLTRANSFERASE-RELATED-RELATED"/>
    <property type="match status" value="1"/>
</dbReference>
<dbReference type="PROSITE" id="PS51186">
    <property type="entry name" value="GNAT"/>
    <property type="match status" value="1"/>
</dbReference>
<dbReference type="Pfam" id="PF08445">
    <property type="entry name" value="FR47"/>
    <property type="match status" value="1"/>
</dbReference>
<dbReference type="OrthoDB" id="43754at2157"/>
<dbReference type="GeneID" id="38667196"/>
<keyword evidence="2" id="KW-0012">Acyltransferase</keyword>
<name>A0A348B570_9CREN</name>
<dbReference type="RefSeq" id="WP_126450460.1">
    <property type="nucleotide sequence ID" value="NZ_AP018553.1"/>
</dbReference>
<reference evidence="5" key="4">
    <citation type="submission" date="2020-09" db="EMBL/GenBank/DDBJ databases">
        <authorList>
            <person name="Sun Q."/>
            <person name="Ohkuma M."/>
        </authorList>
    </citation>
    <scope>NUCLEOTIDE SEQUENCE</scope>
    <source>
        <strain evidence="5">JCM 31740</strain>
    </source>
</reference>